<evidence type="ECO:0000313" key="5">
    <source>
        <dbReference type="EMBL" id="REH55475.1"/>
    </source>
</evidence>
<dbReference type="InterPro" id="IPR052336">
    <property type="entry name" value="MlaD_Phospholipid_Transporter"/>
</dbReference>
<dbReference type="AlphaFoldDB" id="A0A3E0IBE9"/>
<feature type="domain" description="Mammalian cell entry C-terminal" evidence="4">
    <location>
        <begin position="117"/>
        <end position="339"/>
    </location>
</feature>
<feature type="compositionally biased region" description="Pro residues" evidence="1">
    <location>
        <begin position="347"/>
        <end position="358"/>
    </location>
</feature>
<dbReference type="InterPro" id="IPR003399">
    <property type="entry name" value="Mce/MlaD"/>
</dbReference>
<feature type="compositionally biased region" description="Low complexity" evidence="1">
    <location>
        <begin position="382"/>
        <end position="393"/>
    </location>
</feature>
<sequence length="441" mass="47001">MRVARRRLMGVAFIAVIALIVWFCIATYAGMFTKSVTVLLRTDHVGNQLQTQSDVKVRGLIVGEVSSITSTGDGAQLALALQPDKVNLIPSNVSAQLLPKTLFGERYVDLVLPNDPSSRSIAAGDVIGQDRSSSAIELERVLDDLMPVLQAVQPEKLATTLTAIDQALSGRGEQLGQTLVQLDSYLGQLNPSLPNLDADIKKLSSLTNTYSQAAPDLINALSDLTTTSKTLVDEKQNLANLYASVTTASGDLTNFLYANKNNLINLAGTSRPTLDVLAKYAPEYQCLFKQMAGFLPRIDQAFGKGTANPGLHITLEITANRGKYLPNQDEPRYADTRGPRCYDLVPSPNPFPQYPPDGPIKDGSKPPTPSRSINDGILPAGTATSATTTQSASLGLPNSTQELDMLSLLLGPSMGLAPNDVPGASGLLVGPLYRGAEVTLK</sequence>
<protein>
    <submittedName>
        <fullName evidence="5">Virulence factor Mce-like protein</fullName>
    </submittedName>
</protein>
<evidence type="ECO:0000313" key="6">
    <source>
        <dbReference type="Proteomes" id="UP000256269"/>
    </source>
</evidence>
<name>A0A3E0IBE9_9PSEU</name>
<dbReference type="InterPro" id="IPR005693">
    <property type="entry name" value="Mce"/>
</dbReference>
<gene>
    <name evidence="5" type="ORF">BCF44_101499</name>
</gene>
<accession>A0A3E0IBE9</accession>
<proteinExistence type="predicted"/>
<evidence type="ECO:0000256" key="1">
    <source>
        <dbReference type="SAM" id="MobiDB-lite"/>
    </source>
</evidence>
<keyword evidence="2" id="KW-0812">Transmembrane</keyword>
<dbReference type="NCBIfam" id="TIGR00996">
    <property type="entry name" value="Mtu_fam_mce"/>
    <property type="match status" value="1"/>
</dbReference>
<dbReference type="RefSeq" id="WP_116172384.1">
    <property type="nucleotide sequence ID" value="NZ_CP144375.1"/>
</dbReference>
<reference evidence="5 6" key="1">
    <citation type="submission" date="2018-08" db="EMBL/GenBank/DDBJ databases">
        <title>Genomic Encyclopedia of Archaeal and Bacterial Type Strains, Phase II (KMG-II): from individual species to whole genera.</title>
        <authorList>
            <person name="Goeker M."/>
        </authorList>
    </citation>
    <scope>NUCLEOTIDE SEQUENCE [LARGE SCALE GENOMIC DNA]</scope>
    <source>
        <strain evidence="5 6">DSM 45791</strain>
    </source>
</reference>
<keyword evidence="2" id="KW-1133">Transmembrane helix</keyword>
<dbReference type="PANTHER" id="PTHR33371:SF19">
    <property type="entry name" value="MCE-FAMILY PROTEIN MCE4A"/>
    <property type="match status" value="1"/>
</dbReference>
<feature type="transmembrane region" description="Helical" evidence="2">
    <location>
        <begin position="12"/>
        <end position="31"/>
    </location>
</feature>
<organism evidence="5 6">
    <name type="scientific">Kutzneria buriramensis</name>
    <dbReference type="NCBI Taxonomy" id="1045776"/>
    <lineage>
        <taxon>Bacteria</taxon>
        <taxon>Bacillati</taxon>
        <taxon>Actinomycetota</taxon>
        <taxon>Actinomycetes</taxon>
        <taxon>Pseudonocardiales</taxon>
        <taxon>Pseudonocardiaceae</taxon>
        <taxon>Kutzneria</taxon>
    </lineage>
</organism>
<dbReference type="OrthoDB" id="3460188at2"/>
<comment type="caution">
    <text evidence="5">The sequence shown here is derived from an EMBL/GenBank/DDBJ whole genome shotgun (WGS) entry which is preliminary data.</text>
</comment>
<dbReference type="GO" id="GO:0051701">
    <property type="term" value="P:biological process involved in interaction with host"/>
    <property type="evidence" value="ECO:0007669"/>
    <property type="project" value="TreeGrafter"/>
</dbReference>
<evidence type="ECO:0000259" key="4">
    <source>
        <dbReference type="Pfam" id="PF11887"/>
    </source>
</evidence>
<evidence type="ECO:0000259" key="3">
    <source>
        <dbReference type="Pfam" id="PF02470"/>
    </source>
</evidence>
<keyword evidence="6" id="KW-1185">Reference proteome</keyword>
<evidence type="ECO:0000256" key="2">
    <source>
        <dbReference type="SAM" id="Phobius"/>
    </source>
</evidence>
<dbReference type="PANTHER" id="PTHR33371">
    <property type="entry name" value="INTERMEMBRANE PHOSPHOLIPID TRANSPORT SYSTEM BINDING PROTEIN MLAD-RELATED"/>
    <property type="match status" value="1"/>
</dbReference>
<dbReference type="GO" id="GO:0005576">
    <property type="term" value="C:extracellular region"/>
    <property type="evidence" value="ECO:0007669"/>
    <property type="project" value="TreeGrafter"/>
</dbReference>
<dbReference type="EMBL" id="QUNO01000001">
    <property type="protein sequence ID" value="REH55475.1"/>
    <property type="molecule type" value="Genomic_DNA"/>
</dbReference>
<dbReference type="Proteomes" id="UP000256269">
    <property type="component" value="Unassembled WGS sequence"/>
</dbReference>
<dbReference type="Pfam" id="PF02470">
    <property type="entry name" value="MlaD"/>
    <property type="match status" value="1"/>
</dbReference>
<feature type="region of interest" description="Disordered" evidence="1">
    <location>
        <begin position="325"/>
        <end position="396"/>
    </location>
</feature>
<feature type="compositionally biased region" description="Basic and acidic residues" evidence="1">
    <location>
        <begin position="329"/>
        <end position="340"/>
    </location>
</feature>
<dbReference type="Pfam" id="PF11887">
    <property type="entry name" value="Mce4_CUP1"/>
    <property type="match status" value="1"/>
</dbReference>
<feature type="domain" description="Mce/MlaD" evidence="3">
    <location>
        <begin position="35"/>
        <end position="111"/>
    </location>
</feature>
<keyword evidence="2" id="KW-0472">Membrane</keyword>
<dbReference type="InterPro" id="IPR024516">
    <property type="entry name" value="Mce_C"/>
</dbReference>